<organism evidence="1 2">
    <name type="scientific">Inhella crocodyli</name>
    <dbReference type="NCBI Taxonomy" id="2499851"/>
    <lineage>
        <taxon>Bacteria</taxon>
        <taxon>Pseudomonadati</taxon>
        <taxon>Pseudomonadota</taxon>
        <taxon>Betaproteobacteria</taxon>
        <taxon>Burkholderiales</taxon>
        <taxon>Sphaerotilaceae</taxon>
        <taxon>Inhella</taxon>
    </lineage>
</organism>
<dbReference type="RefSeq" id="WP_127684334.1">
    <property type="nucleotide sequence ID" value="NZ_SACM01000007.1"/>
</dbReference>
<reference evidence="1 2" key="1">
    <citation type="submission" date="2019-01" db="EMBL/GenBank/DDBJ databases">
        <authorList>
            <person name="Chen W.-M."/>
        </authorList>
    </citation>
    <scope>NUCLEOTIDE SEQUENCE [LARGE SCALE GENOMIC DNA]</scope>
    <source>
        <strain evidence="1 2">CCP-18</strain>
    </source>
</reference>
<keyword evidence="2" id="KW-1185">Reference proteome</keyword>
<evidence type="ECO:0000313" key="1">
    <source>
        <dbReference type="EMBL" id="RVT82092.1"/>
    </source>
</evidence>
<comment type="caution">
    <text evidence="1">The sequence shown here is derived from an EMBL/GenBank/DDBJ whole genome shotgun (WGS) entry which is preliminary data.</text>
</comment>
<proteinExistence type="predicted"/>
<dbReference type="Proteomes" id="UP000288587">
    <property type="component" value="Unassembled WGS sequence"/>
</dbReference>
<accession>A0A437L9T2</accession>
<evidence type="ECO:0000313" key="2">
    <source>
        <dbReference type="Proteomes" id="UP000288587"/>
    </source>
</evidence>
<dbReference type="AlphaFoldDB" id="A0A437L9T2"/>
<name>A0A437L9T2_9BURK</name>
<gene>
    <name evidence="1" type="ORF">EOD73_17465</name>
</gene>
<dbReference type="EMBL" id="SACM01000007">
    <property type="protein sequence ID" value="RVT82092.1"/>
    <property type="molecule type" value="Genomic_DNA"/>
</dbReference>
<protein>
    <submittedName>
        <fullName evidence="1">Uncharacterized protein</fullName>
    </submittedName>
</protein>
<sequence>MNSIQAPKPLQCRVERRARPRPINLHNRAELYGLEVSEVDWEEWRLCLELLPVDRFHRAR</sequence>